<dbReference type="AlphaFoldDB" id="A0A2C6L4C9"/>
<organism evidence="2 3">
    <name type="scientific">Cystoisospora suis</name>
    <dbReference type="NCBI Taxonomy" id="483139"/>
    <lineage>
        <taxon>Eukaryota</taxon>
        <taxon>Sar</taxon>
        <taxon>Alveolata</taxon>
        <taxon>Apicomplexa</taxon>
        <taxon>Conoidasida</taxon>
        <taxon>Coccidia</taxon>
        <taxon>Eucoccidiorida</taxon>
        <taxon>Eimeriorina</taxon>
        <taxon>Sarcocystidae</taxon>
        <taxon>Cystoisospora</taxon>
    </lineage>
</organism>
<feature type="region of interest" description="Disordered" evidence="1">
    <location>
        <begin position="233"/>
        <end position="258"/>
    </location>
</feature>
<evidence type="ECO:0000256" key="1">
    <source>
        <dbReference type="SAM" id="MobiDB-lite"/>
    </source>
</evidence>
<evidence type="ECO:0000313" key="3">
    <source>
        <dbReference type="Proteomes" id="UP000221165"/>
    </source>
</evidence>
<dbReference type="GO" id="GO:0006508">
    <property type="term" value="P:proteolysis"/>
    <property type="evidence" value="ECO:0007669"/>
    <property type="project" value="UniProtKB-KW"/>
</dbReference>
<comment type="caution">
    <text evidence="2">The sequence shown here is derived from an EMBL/GenBank/DDBJ whole genome shotgun (WGS) entry which is preliminary data.</text>
</comment>
<name>A0A2C6L4C9_9APIC</name>
<dbReference type="GeneID" id="94427170"/>
<dbReference type="Proteomes" id="UP000221165">
    <property type="component" value="Unassembled WGS sequence"/>
</dbReference>
<gene>
    <name evidence="2" type="ORF">CSUI_003764</name>
</gene>
<protein>
    <submittedName>
        <fullName evidence="2">Atp-dependent clp protease proteolytic protein</fullName>
    </submittedName>
</protein>
<feature type="region of interest" description="Disordered" evidence="1">
    <location>
        <begin position="336"/>
        <end position="357"/>
    </location>
</feature>
<keyword evidence="2" id="KW-0378">Hydrolase</keyword>
<keyword evidence="2" id="KW-0645">Protease</keyword>
<sequence length="490" mass="53228">MLPVPCGSVSTPRGTVPSLRYLLSICHASSSGPRPSVEPSGRPTVLASSVLAFPARTEESPLAFLRSGCALEKTLLDSATSAARYWETLRFALAKSRGKSAASFGHEEFSPTSFACVCDSRRRLSPTLVRKAPEMLSSLPPVCPFCRGAQGSGFQRCKLPGARSPLLNSSVPSFSNAFARPSYRRSLRDCSCRIPNRFLACSSSPCSPPQTVSQRRRVLGALTTTRALSTATVDSAGEAVRSPPTSASASASSGPQKGPVLAAHLRQSFPYVMPVFRPLQAIKQLPMTEGSSSRKALELRTLSVRLAHALLPPFSSDTEELWCIYTRRLLVSSSASSAKEEKRKGETRKNAQQSGEQLGQGEAFIPVSLGLQIARLFASRNVTLSESWRLLFSALDWVLVDLQKARRREGLGHQVTKTGRDMIDASGVSAGLKHEKMAGDQVDEGNMEEVIIRLSETSNRVRHDWRWGTQALVDYAKRELPLLDVSQAAR</sequence>
<dbReference type="GO" id="GO:0008233">
    <property type="term" value="F:peptidase activity"/>
    <property type="evidence" value="ECO:0007669"/>
    <property type="project" value="UniProtKB-KW"/>
</dbReference>
<proteinExistence type="predicted"/>
<feature type="compositionally biased region" description="Basic and acidic residues" evidence="1">
    <location>
        <begin position="338"/>
        <end position="349"/>
    </location>
</feature>
<dbReference type="EMBL" id="MIGC01001698">
    <property type="protein sequence ID" value="PHJ22396.1"/>
    <property type="molecule type" value="Genomic_DNA"/>
</dbReference>
<reference evidence="2 3" key="1">
    <citation type="journal article" date="2017" name="Int. J. Parasitol.">
        <title>The genome of the protozoan parasite Cystoisospora suis and a reverse vaccinology approach to identify vaccine candidates.</title>
        <authorList>
            <person name="Palmieri N."/>
            <person name="Shrestha A."/>
            <person name="Ruttkowski B."/>
            <person name="Beck T."/>
            <person name="Vogl C."/>
            <person name="Tomley F."/>
            <person name="Blake D.P."/>
            <person name="Joachim A."/>
        </authorList>
    </citation>
    <scope>NUCLEOTIDE SEQUENCE [LARGE SCALE GENOMIC DNA]</scope>
    <source>
        <strain evidence="2 3">Wien I</strain>
    </source>
</reference>
<accession>A0A2C6L4C9</accession>
<evidence type="ECO:0000313" key="2">
    <source>
        <dbReference type="EMBL" id="PHJ22396.1"/>
    </source>
</evidence>
<dbReference type="VEuPathDB" id="ToxoDB:CSUI_003764"/>
<keyword evidence="3" id="KW-1185">Reference proteome</keyword>
<dbReference type="RefSeq" id="XP_067924073.1">
    <property type="nucleotide sequence ID" value="XM_068063959.1"/>
</dbReference>